<keyword evidence="2 10" id="KW-0132">Cell division</keyword>
<keyword evidence="7 10" id="KW-0472">Membrane</keyword>
<keyword evidence="5 10" id="KW-0133">Cell shape</keyword>
<dbReference type="NCBIfam" id="NF009102">
    <property type="entry name" value="PRK12446.1"/>
    <property type="match status" value="1"/>
</dbReference>
<dbReference type="HAMAP" id="MF_00033">
    <property type="entry name" value="MurG"/>
    <property type="match status" value="1"/>
</dbReference>
<evidence type="ECO:0000256" key="4">
    <source>
        <dbReference type="ARBA" id="ARBA00022679"/>
    </source>
</evidence>
<dbReference type="GO" id="GO:0005886">
    <property type="term" value="C:plasma membrane"/>
    <property type="evidence" value="ECO:0007669"/>
    <property type="project" value="UniProtKB-SubCell"/>
</dbReference>
<feature type="binding site" evidence="10">
    <location>
        <position position="293"/>
    </location>
    <ligand>
        <name>UDP-N-acetyl-alpha-D-glucosamine</name>
        <dbReference type="ChEBI" id="CHEBI:57705"/>
    </ligand>
</feature>
<keyword evidence="14" id="KW-1185">Reference proteome</keyword>
<feature type="domain" description="Glycosyl transferase family 28 C-terminal" evidence="12">
    <location>
        <begin position="191"/>
        <end position="340"/>
    </location>
</feature>
<keyword evidence="1 10" id="KW-1003">Cell membrane</keyword>
<feature type="binding site" evidence="10">
    <location>
        <position position="198"/>
    </location>
    <ligand>
        <name>UDP-N-acetyl-alpha-D-glucosamine</name>
        <dbReference type="ChEBI" id="CHEBI:57705"/>
    </ligand>
</feature>
<dbReference type="RefSeq" id="WP_052651482.1">
    <property type="nucleotide sequence ID" value="NZ_CCXS01000001.1"/>
</dbReference>
<dbReference type="AlphaFoldDB" id="A0A098ELM6"/>
<comment type="caution">
    <text evidence="10">Lacks conserved residue(s) required for the propagation of feature annotation.</text>
</comment>
<dbReference type="Gene3D" id="3.40.50.2000">
    <property type="entry name" value="Glycogen Phosphorylase B"/>
    <property type="match status" value="2"/>
</dbReference>
<dbReference type="SUPFAM" id="SSF53756">
    <property type="entry name" value="UDP-Glycosyltransferase/glycogen phosphorylase"/>
    <property type="match status" value="1"/>
</dbReference>
<dbReference type="PANTHER" id="PTHR21015:SF27">
    <property type="entry name" value="UDP-N-ACETYLGLUCOSAMINE--N-ACETYLMURAMYL-(PENTAPEPTIDE) PYROPHOSPHORYL-UNDECAPRENOL N-ACETYLGLUCOSAMINE TRANSFERASE"/>
    <property type="match status" value="1"/>
</dbReference>
<gene>
    <name evidence="10 13" type="primary">murG</name>
    <name evidence="13" type="ORF">BN1080_01623</name>
</gene>
<dbReference type="GO" id="GO:0051991">
    <property type="term" value="F:UDP-N-acetyl-D-glucosamine:N-acetylmuramoyl-L-alanyl-D-glutamyl-meso-2,6-diaminopimelyl-D-alanyl-D-alanine-diphosphoundecaprenol 4-beta-N-acetylglucosaminlytransferase activity"/>
    <property type="evidence" value="ECO:0007669"/>
    <property type="project" value="RHEA"/>
</dbReference>
<dbReference type="EC" id="2.4.1.227" evidence="10"/>
<dbReference type="UniPathway" id="UPA00219"/>
<keyword evidence="3 10" id="KW-0328">Glycosyltransferase</keyword>
<proteinExistence type="inferred from homology"/>
<evidence type="ECO:0000256" key="3">
    <source>
        <dbReference type="ARBA" id="ARBA00022676"/>
    </source>
</evidence>
<evidence type="ECO:0000256" key="1">
    <source>
        <dbReference type="ARBA" id="ARBA00022475"/>
    </source>
</evidence>
<comment type="similarity">
    <text evidence="10">Belongs to the glycosyltransferase 28 family. MurG subfamily.</text>
</comment>
<dbReference type="OrthoDB" id="9808936at2"/>
<dbReference type="GO" id="GO:0071555">
    <property type="term" value="P:cell wall organization"/>
    <property type="evidence" value="ECO:0007669"/>
    <property type="project" value="UniProtKB-KW"/>
</dbReference>
<feature type="binding site" evidence="10">
    <location>
        <position position="168"/>
    </location>
    <ligand>
        <name>UDP-N-acetyl-alpha-D-glucosamine</name>
        <dbReference type="ChEBI" id="CHEBI:57705"/>
    </ligand>
</feature>
<evidence type="ECO:0000256" key="2">
    <source>
        <dbReference type="ARBA" id="ARBA00022618"/>
    </source>
</evidence>
<dbReference type="GO" id="GO:0009252">
    <property type="term" value="P:peptidoglycan biosynthetic process"/>
    <property type="evidence" value="ECO:0007669"/>
    <property type="project" value="UniProtKB-UniRule"/>
</dbReference>
<keyword evidence="4 10" id="KW-0808">Transferase</keyword>
<comment type="subcellular location">
    <subcellularLocation>
        <location evidence="10">Cell membrane</location>
        <topology evidence="10">Peripheral membrane protein</topology>
        <orientation evidence="10">Cytoplasmic side</orientation>
    </subcellularLocation>
</comment>
<feature type="binding site" evidence="10">
    <location>
        <begin position="13"/>
        <end position="15"/>
    </location>
    <ligand>
        <name>UDP-N-acetyl-alpha-D-glucosamine</name>
        <dbReference type="ChEBI" id="CHEBI:57705"/>
    </ligand>
</feature>
<reference evidence="13 14" key="1">
    <citation type="submission" date="2014-09" db="EMBL/GenBank/DDBJ databases">
        <authorList>
            <person name="Urmite Genomes Urmite Genomes"/>
        </authorList>
    </citation>
    <scope>NUCLEOTIDE SEQUENCE [LARGE SCALE GENOMIC DNA]</scope>
    <source>
        <strain evidence="13 14">ES2</strain>
    </source>
</reference>
<keyword evidence="8 10" id="KW-0131">Cell cycle</keyword>
<dbReference type="InterPro" id="IPR007235">
    <property type="entry name" value="Glyco_trans_28_C"/>
</dbReference>
<dbReference type="GO" id="GO:0008360">
    <property type="term" value="P:regulation of cell shape"/>
    <property type="evidence" value="ECO:0007669"/>
    <property type="project" value="UniProtKB-KW"/>
</dbReference>
<organism evidence="13 14">
    <name type="scientific">Planococcus massiliensis</name>
    <dbReference type="NCBI Taxonomy" id="1499687"/>
    <lineage>
        <taxon>Bacteria</taxon>
        <taxon>Bacillati</taxon>
        <taxon>Bacillota</taxon>
        <taxon>Bacilli</taxon>
        <taxon>Bacillales</taxon>
        <taxon>Caryophanaceae</taxon>
        <taxon>Planococcus</taxon>
    </lineage>
</organism>
<comment type="catalytic activity">
    <reaction evidence="10">
        <text>di-trans,octa-cis-undecaprenyl diphospho-N-acetyl-alpha-D-muramoyl-L-alanyl-D-glutamyl-meso-2,6-diaminopimeloyl-D-alanyl-D-alanine + UDP-N-acetyl-alpha-D-glucosamine = di-trans,octa-cis-undecaprenyl diphospho-[N-acetyl-alpha-D-glucosaminyl-(1-&gt;4)]-N-acetyl-alpha-D-muramoyl-L-alanyl-D-glutamyl-meso-2,6-diaminopimeloyl-D-alanyl-D-alanine + UDP + H(+)</text>
        <dbReference type="Rhea" id="RHEA:31227"/>
        <dbReference type="ChEBI" id="CHEBI:15378"/>
        <dbReference type="ChEBI" id="CHEBI:57705"/>
        <dbReference type="ChEBI" id="CHEBI:58223"/>
        <dbReference type="ChEBI" id="CHEBI:61387"/>
        <dbReference type="ChEBI" id="CHEBI:61388"/>
        <dbReference type="EC" id="2.4.1.227"/>
    </reaction>
</comment>
<dbReference type="GO" id="GO:0005975">
    <property type="term" value="P:carbohydrate metabolic process"/>
    <property type="evidence" value="ECO:0007669"/>
    <property type="project" value="InterPro"/>
</dbReference>
<dbReference type="GO" id="GO:0050511">
    <property type="term" value="F:undecaprenyldiphospho-muramoylpentapeptide beta-N-acetylglucosaminyltransferase activity"/>
    <property type="evidence" value="ECO:0007669"/>
    <property type="project" value="UniProtKB-UniRule"/>
</dbReference>
<evidence type="ECO:0000313" key="13">
    <source>
        <dbReference type="EMBL" id="CEG22690.1"/>
    </source>
</evidence>
<evidence type="ECO:0000256" key="9">
    <source>
        <dbReference type="ARBA" id="ARBA00023316"/>
    </source>
</evidence>
<feature type="domain" description="Glycosyltransferase family 28 N-terminal" evidence="11">
    <location>
        <begin position="6"/>
        <end position="145"/>
    </location>
</feature>
<dbReference type="EMBL" id="CCXS01000001">
    <property type="protein sequence ID" value="CEG22690.1"/>
    <property type="molecule type" value="Genomic_DNA"/>
</dbReference>
<dbReference type="InterPro" id="IPR004276">
    <property type="entry name" value="GlycoTrans_28_N"/>
</dbReference>
<dbReference type="Pfam" id="PF04101">
    <property type="entry name" value="Glyco_tran_28_C"/>
    <property type="match status" value="1"/>
</dbReference>
<dbReference type="Pfam" id="PF03033">
    <property type="entry name" value="Glyco_transf_28"/>
    <property type="match status" value="1"/>
</dbReference>
<evidence type="ECO:0000256" key="5">
    <source>
        <dbReference type="ARBA" id="ARBA00022960"/>
    </source>
</evidence>
<evidence type="ECO:0000256" key="7">
    <source>
        <dbReference type="ARBA" id="ARBA00023136"/>
    </source>
</evidence>
<evidence type="ECO:0000256" key="10">
    <source>
        <dbReference type="HAMAP-Rule" id="MF_00033"/>
    </source>
</evidence>
<sequence>MKKRTILLTGGGTAGHVSLNQAILPELQKLGFNVEYIGSKDGIESELIPETFPEVPYHAISSGKLRRYFSMKNFSDPFRVGAGLLQALSIIRKTKPEAIFSKGGFVSVPVAMAGKMLGVPVIIHESDVTPGLANKIAMPFANHIFTVFKETLKHVPAEKSTCTGSVIRSELMEGSAEIGKELCHFESDLPVLMIMGGSQGSAVVNEAIRSNLPALMEAYNVIHLCGKGNLDASLENLPNYCQFEYVTTELPHLLHMTDFVVSRAGSNSIFEFLALKKPMLLIPLSRQKSRGDQILNAQLFKQQGFAHVIEEEDLTPENFLSEMQKLHLDEDLLVENMTMAEPPKTSSEMAKLVIAHSKARYIKK</sequence>
<protein>
    <recommendedName>
        <fullName evidence="10">UDP-N-acetylglucosamine--N-acetylmuramyl-(pentapeptide) pyrophosphoryl-undecaprenol N-acetylglucosamine transferase</fullName>
        <ecNumber evidence="10">2.4.1.227</ecNumber>
    </recommendedName>
    <alternativeName>
        <fullName evidence="10">Undecaprenyl-PP-MurNAc-pentapeptide-UDPGlcNAc GlcNAc transferase</fullName>
    </alternativeName>
</protein>
<dbReference type="PANTHER" id="PTHR21015">
    <property type="entry name" value="UDP-N-ACETYLGLUCOSAMINE--N-ACETYLMURAMYL-(PENTAPEPTIDE) PYROPHOSPHORYL-UNDECAPRENOL N-ACETYLGLUCOSAMINE TRANSFERASE 1"/>
    <property type="match status" value="1"/>
</dbReference>
<dbReference type="InterPro" id="IPR006009">
    <property type="entry name" value="GlcNAc_MurG"/>
</dbReference>
<dbReference type="GO" id="GO:0051301">
    <property type="term" value="P:cell division"/>
    <property type="evidence" value="ECO:0007669"/>
    <property type="project" value="UniProtKB-KW"/>
</dbReference>
<name>A0A098ELM6_9BACL</name>
<comment type="pathway">
    <text evidence="10">Cell wall biogenesis; peptidoglycan biosynthesis.</text>
</comment>
<dbReference type="STRING" id="1499687.BN1080_01623"/>
<evidence type="ECO:0000259" key="11">
    <source>
        <dbReference type="Pfam" id="PF03033"/>
    </source>
</evidence>
<evidence type="ECO:0000256" key="6">
    <source>
        <dbReference type="ARBA" id="ARBA00022984"/>
    </source>
</evidence>
<keyword evidence="6 10" id="KW-0573">Peptidoglycan synthesis</keyword>
<dbReference type="CDD" id="cd03785">
    <property type="entry name" value="GT28_MurG"/>
    <property type="match status" value="1"/>
</dbReference>
<comment type="function">
    <text evidence="10">Cell wall formation. Catalyzes the transfer of a GlcNAc subunit on undecaprenyl-pyrophosphoryl-MurNAc-pentapeptide (lipid intermediate I) to form undecaprenyl-pyrophosphoryl-MurNAc-(pentapeptide)GlcNAc (lipid intermediate II).</text>
</comment>
<keyword evidence="9 10" id="KW-0961">Cell wall biogenesis/degradation</keyword>
<evidence type="ECO:0000259" key="12">
    <source>
        <dbReference type="Pfam" id="PF04101"/>
    </source>
</evidence>
<accession>A0A098ELM6</accession>
<evidence type="ECO:0000313" key="14">
    <source>
        <dbReference type="Proteomes" id="UP000043699"/>
    </source>
</evidence>
<dbReference type="Proteomes" id="UP000043699">
    <property type="component" value="Unassembled WGS sequence"/>
</dbReference>
<evidence type="ECO:0000256" key="8">
    <source>
        <dbReference type="ARBA" id="ARBA00023306"/>
    </source>
</evidence>